<dbReference type="Gene3D" id="3.20.190.10">
    <property type="entry name" value="MutM-like, N-terminal"/>
    <property type="match status" value="1"/>
</dbReference>
<dbReference type="EMBL" id="MK071985">
    <property type="protein sequence ID" value="AYV76490.1"/>
    <property type="molecule type" value="Genomic_DNA"/>
</dbReference>
<evidence type="ECO:0000256" key="5">
    <source>
        <dbReference type="ARBA" id="ARBA00023125"/>
    </source>
</evidence>
<keyword evidence="9" id="KW-0326">Glycosidase</keyword>
<evidence type="ECO:0000256" key="1">
    <source>
        <dbReference type="ARBA" id="ARBA00001668"/>
    </source>
</evidence>
<dbReference type="InterPro" id="IPR035937">
    <property type="entry name" value="FPG_N"/>
</dbReference>
<dbReference type="InterPro" id="IPR012319">
    <property type="entry name" value="FPG_cat"/>
</dbReference>
<protein>
    <submittedName>
        <fullName evidence="11">Formamidopyrimidine-DNA glycosylase</fullName>
    </submittedName>
</protein>
<reference evidence="11" key="1">
    <citation type="submission" date="2018-10" db="EMBL/GenBank/DDBJ databases">
        <title>Hidden diversity of soil giant viruses.</title>
        <authorList>
            <person name="Schulz F."/>
            <person name="Alteio L."/>
            <person name="Goudeau D."/>
            <person name="Ryan E.M."/>
            <person name="Malmstrom R.R."/>
            <person name="Blanchard J."/>
            <person name="Woyke T."/>
        </authorList>
    </citation>
    <scope>NUCLEOTIDE SEQUENCE</scope>
    <source>
        <strain evidence="11">TEV1</strain>
    </source>
</reference>
<feature type="domain" description="Formamidopyrimidine-DNA glycosylase catalytic" evidence="10">
    <location>
        <begin position="2"/>
        <end position="122"/>
    </location>
</feature>
<comment type="catalytic activity">
    <reaction evidence="1">
        <text>Hydrolysis of DNA containing ring-opened 7-methylguanine residues, releasing 2,6-diamino-4-hydroxy-5-(N-methyl)formamidopyrimidine.</text>
        <dbReference type="EC" id="3.2.2.23"/>
    </reaction>
</comment>
<dbReference type="InterPro" id="IPR049392">
    <property type="entry name" value="FPG_C"/>
</dbReference>
<dbReference type="Pfam" id="PF21025">
    <property type="entry name" value="Fapy_DNA_glyco_C"/>
    <property type="match status" value="1"/>
</dbReference>
<evidence type="ECO:0000256" key="8">
    <source>
        <dbReference type="ARBA" id="ARBA00023268"/>
    </source>
</evidence>
<keyword evidence="4" id="KW-0378">Hydrolase</keyword>
<evidence type="ECO:0000256" key="3">
    <source>
        <dbReference type="ARBA" id="ARBA00022763"/>
    </source>
</evidence>
<dbReference type="GO" id="GO:0008534">
    <property type="term" value="F:oxidized purine nucleobase lesion DNA N-glycosylase activity"/>
    <property type="evidence" value="ECO:0007669"/>
    <property type="project" value="UniProtKB-EC"/>
</dbReference>
<keyword evidence="8" id="KW-0511">Multifunctional enzyme</keyword>
<dbReference type="SMART" id="SM01232">
    <property type="entry name" value="H2TH"/>
    <property type="match status" value="1"/>
</dbReference>
<evidence type="ECO:0000259" key="10">
    <source>
        <dbReference type="PROSITE" id="PS51068"/>
    </source>
</evidence>
<dbReference type="GO" id="GO:0016829">
    <property type="term" value="F:lyase activity"/>
    <property type="evidence" value="ECO:0007669"/>
    <property type="project" value="UniProtKB-KW"/>
</dbReference>
<dbReference type="SUPFAM" id="SSF46946">
    <property type="entry name" value="S13-like H2TH domain"/>
    <property type="match status" value="1"/>
</dbReference>
<accession>A0A3G4ZNK7</accession>
<evidence type="ECO:0000313" key="11">
    <source>
        <dbReference type="EMBL" id="AYV76490.1"/>
    </source>
</evidence>
<dbReference type="GO" id="GO:0008270">
    <property type="term" value="F:zinc ion binding"/>
    <property type="evidence" value="ECO:0007669"/>
    <property type="project" value="InterPro"/>
</dbReference>
<gene>
    <name evidence="11" type="ORF">Terrestrivirus7_43</name>
</gene>
<name>A0A3G4ZNK7_9VIRU</name>
<dbReference type="PANTHER" id="PTHR22993">
    <property type="entry name" value="FORMAMIDOPYRIMIDINE-DNA GLYCOSYLASE"/>
    <property type="match status" value="1"/>
</dbReference>
<dbReference type="Pfam" id="PF06831">
    <property type="entry name" value="H2TH"/>
    <property type="match status" value="1"/>
</dbReference>
<keyword evidence="5" id="KW-0238">DNA-binding</keyword>
<keyword evidence="6" id="KW-0234">DNA repair</keyword>
<dbReference type="PROSITE" id="PS51068">
    <property type="entry name" value="FPG_CAT"/>
    <property type="match status" value="1"/>
</dbReference>
<dbReference type="SMART" id="SM00898">
    <property type="entry name" value="Fapy_DNA_glyco"/>
    <property type="match status" value="1"/>
</dbReference>
<evidence type="ECO:0000256" key="6">
    <source>
        <dbReference type="ARBA" id="ARBA00023204"/>
    </source>
</evidence>
<dbReference type="InterPro" id="IPR015886">
    <property type="entry name" value="H2TH_FPG"/>
</dbReference>
<dbReference type="GO" id="GO:0003684">
    <property type="term" value="F:damaged DNA binding"/>
    <property type="evidence" value="ECO:0007669"/>
    <property type="project" value="InterPro"/>
</dbReference>
<keyword evidence="7" id="KW-0456">Lyase</keyword>
<comment type="similarity">
    <text evidence="2">Belongs to the FPG family.</text>
</comment>
<dbReference type="SUPFAM" id="SSF81624">
    <property type="entry name" value="N-terminal domain of MutM-like DNA repair proteins"/>
    <property type="match status" value="1"/>
</dbReference>
<dbReference type="Pfam" id="PF01149">
    <property type="entry name" value="Fapy_DNA_glyco"/>
    <property type="match status" value="1"/>
</dbReference>
<keyword evidence="3" id="KW-0227">DNA damage</keyword>
<evidence type="ECO:0000256" key="9">
    <source>
        <dbReference type="ARBA" id="ARBA00023295"/>
    </source>
</evidence>
<sequence length="311" mass="36288">MPELCEVVLISQYLTTKIKNQFITDIEIIAGKYSHKHLEGINYLQNHKNKIININTKGKFMWFNLKNEYEEYVYLLNWFGLTGEWSFKKGNSDRIVLSIESDPGSDKNIKSKLYFSDQRNFGIIQITQNIDILDKKIDTLAPDFLKTDFSVDQFQRWYKEFILKHPKKKNTPIVALLLEQDTKKGIGSGIGNYLSAEILYRAKISPYRPLDSLSDDDLKTLANTIKLVVKMCYISNKTGYMEKLIDFVDEHKKLVKEGVFPDYQPEILIDTLPQFEFLVYRKKKDSHNNIVLADEIDGTGRTTYWVKEVQK</sequence>
<organism evidence="11">
    <name type="scientific">Terrestrivirus sp</name>
    <dbReference type="NCBI Taxonomy" id="2487775"/>
    <lineage>
        <taxon>Viruses</taxon>
        <taxon>Varidnaviria</taxon>
        <taxon>Bamfordvirae</taxon>
        <taxon>Nucleocytoviricota</taxon>
        <taxon>Megaviricetes</taxon>
        <taxon>Imitervirales</taxon>
        <taxon>Mimiviridae</taxon>
        <taxon>Klosneuvirinae</taxon>
    </lineage>
</organism>
<evidence type="ECO:0000256" key="7">
    <source>
        <dbReference type="ARBA" id="ARBA00023239"/>
    </source>
</evidence>
<evidence type="ECO:0000256" key="2">
    <source>
        <dbReference type="ARBA" id="ARBA00009409"/>
    </source>
</evidence>
<dbReference type="Gene3D" id="1.10.8.50">
    <property type="match status" value="1"/>
</dbReference>
<proteinExistence type="inferred from homology"/>
<dbReference type="GO" id="GO:0006284">
    <property type="term" value="P:base-excision repair"/>
    <property type="evidence" value="ECO:0007669"/>
    <property type="project" value="InterPro"/>
</dbReference>
<dbReference type="PANTHER" id="PTHR22993:SF9">
    <property type="entry name" value="FORMAMIDOPYRIMIDINE-DNA GLYCOSYLASE"/>
    <property type="match status" value="1"/>
</dbReference>
<evidence type="ECO:0000256" key="4">
    <source>
        <dbReference type="ARBA" id="ARBA00022801"/>
    </source>
</evidence>
<dbReference type="InterPro" id="IPR010979">
    <property type="entry name" value="Ribosomal_uS13-like_H2TH"/>
</dbReference>
<dbReference type="GO" id="GO:0003906">
    <property type="term" value="F:DNA-(apurinic or apyrimidinic site) endonuclease activity"/>
    <property type="evidence" value="ECO:0007669"/>
    <property type="project" value="InterPro"/>
</dbReference>